<name>A0ABS8PIY6_9PSEU</name>
<organism evidence="1 2">
    <name type="scientific">Actinomycetospora endophytica</name>
    <dbReference type="NCBI Taxonomy" id="2291215"/>
    <lineage>
        <taxon>Bacteria</taxon>
        <taxon>Bacillati</taxon>
        <taxon>Actinomycetota</taxon>
        <taxon>Actinomycetes</taxon>
        <taxon>Pseudonocardiales</taxon>
        <taxon>Pseudonocardiaceae</taxon>
        <taxon>Actinomycetospora</taxon>
    </lineage>
</organism>
<protein>
    <submittedName>
        <fullName evidence="1">Uncharacterized protein</fullName>
    </submittedName>
</protein>
<dbReference type="Proteomes" id="UP001199469">
    <property type="component" value="Unassembled WGS sequence"/>
</dbReference>
<sequence>MMEEDRAGEQARVAARSVLANIEDLNKGGLDGGSRDRVIDLAQKLSARGGSGGRLDRAAVTGMTGQLRELLTPVDGLTASTVRSWLDDIEPAH</sequence>
<gene>
    <name evidence="1" type="ORF">LQ327_28660</name>
</gene>
<evidence type="ECO:0000313" key="2">
    <source>
        <dbReference type="Proteomes" id="UP001199469"/>
    </source>
</evidence>
<accession>A0ABS8PIY6</accession>
<dbReference type="RefSeq" id="WP_230739363.1">
    <property type="nucleotide sequence ID" value="NZ_JAJNDB010000008.1"/>
</dbReference>
<dbReference type="EMBL" id="JAJNDB010000008">
    <property type="protein sequence ID" value="MCD2197351.1"/>
    <property type="molecule type" value="Genomic_DNA"/>
</dbReference>
<proteinExistence type="predicted"/>
<evidence type="ECO:0000313" key="1">
    <source>
        <dbReference type="EMBL" id="MCD2197351.1"/>
    </source>
</evidence>
<reference evidence="1 2" key="1">
    <citation type="submission" date="2021-11" db="EMBL/GenBank/DDBJ databases">
        <title>Draft genome sequence of Actinomycetospora sp. SF1 isolated from the rhizosphere soil.</title>
        <authorList>
            <person name="Duangmal K."/>
            <person name="Chantavorakit T."/>
        </authorList>
    </citation>
    <scope>NUCLEOTIDE SEQUENCE [LARGE SCALE GENOMIC DNA]</scope>
    <source>
        <strain evidence="1 2">TBRC 5722</strain>
    </source>
</reference>
<comment type="caution">
    <text evidence="1">The sequence shown here is derived from an EMBL/GenBank/DDBJ whole genome shotgun (WGS) entry which is preliminary data.</text>
</comment>
<keyword evidence="2" id="KW-1185">Reference proteome</keyword>